<feature type="compositionally biased region" description="Low complexity" evidence="1">
    <location>
        <begin position="133"/>
        <end position="143"/>
    </location>
</feature>
<name>A0A7J6IKR3_COLFN</name>
<proteinExistence type="predicted"/>
<comment type="caution">
    <text evidence="2">The sequence shown here is derived from an EMBL/GenBank/DDBJ whole genome shotgun (WGS) entry which is preliminary data.</text>
</comment>
<protein>
    <submittedName>
        <fullName evidence="2">Uncharacterized protein</fullName>
    </submittedName>
</protein>
<dbReference type="InParanoid" id="A0A7J6IKR3"/>
<evidence type="ECO:0000313" key="3">
    <source>
        <dbReference type="Proteomes" id="UP000011096"/>
    </source>
</evidence>
<dbReference type="Proteomes" id="UP000011096">
    <property type="component" value="Unassembled WGS sequence"/>
</dbReference>
<feature type="region of interest" description="Disordered" evidence="1">
    <location>
        <begin position="93"/>
        <end position="164"/>
    </location>
</feature>
<feature type="compositionally biased region" description="Basic and acidic residues" evidence="1">
    <location>
        <begin position="93"/>
        <end position="105"/>
    </location>
</feature>
<dbReference type="GeneID" id="43612362"/>
<accession>A0A7J6IKR3</accession>
<evidence type="ECO:0000256" key="1">
    <source>
        <dbReference type="SAM" id="MobiDB-lite"/>
    </source>
</evidence>
<evidence type="ECO:0000313" key="2">
    <source>
        <dbReference type="EMBL" id="KAF4477328.1"/>
    </source>
</evidence>
<reference evidence="2 3" key="2">
    <citation type="submission" date="2020-04" db="EMBL/GenBank/DDBJ databases">
        <title>Genome sequencing and assembly of multiple isolates from the Colletotrichum gloeosporioides species complex.</title>
        <authorList>
            <person name="Gan P."/>
            <person name="Shirasu K."/>
        </authorList>
    </citation>
    <scope>NUCLEOTIDE SEQUENCE [LARGE SCALE GENOMIC DNA]</scope>
    <source>
        <strain evidence="2 3">Nara gc5</strain>
    </source>
</reference>
<keyword evidence="3" id="KW-1185">Reference proteome</keyword>
<organism evidence="2 3">
    <name type="scientific">Colletotrichum fructicola (strain Nara gc5)</name>
    <name type="common">Anthracnose fungus</name>
    <name type="synonym">Colletotrichum gloeosporioides (strain Nara gc5)</name>
    <dbReference type="NCBI Taxonomy" id="1213859"/>
    <lineage>
        <taxon>Eukaryota</taxon>
        <taxon>Fungi</taxon>
        <taxon>Dikarya</taxon>
        <taxon>Ascomycota</taxon>
        <taxon>Pezizomycotina</taxon>
        <taxon>Sordariomycetes</taxon>
        <taxon>Hypocreomycetidae</taxon>
        <taxon>Glomerellales</taxon>
        <taxon>Glomerellaceae</taxon>
        <taxon>Colletotrichum</taxon>
        <taxon>Colletotrichum gloeosporioides species complex</taxon>
    </lineage>
</organism>
<sequence>MTLYSHFDMESRGKDDRASLERERDAWFAILESYRLRFRLERERIRVACKRAEQSVWVNLANQAWCISQEALPVDVIKILCSYQAEIRQRRLEDLQQDRDRRDTARPTNGPNVRSPSADMRWRRRASRGTGIPEESVPVESSSGLKRTSLGPYGVNDRAPKPPF</sequence>
<feature type="compositionally biased region" description="Polar residues" evidence="1">
    <location>
        <begin position="106"/>
        <end position="115"/>
    </location>
</feature>
<gene>
    <name evidence="2" type="ORF">CGGC5_v013065</name>
</gene>
<dbReference type="AlphaFoldDB" id="A0A7J6IKR3"/>
<dbReference type="EMBL" id="ANPB02000008">
    <property type="protein sequence ID" value="KAF4477328.1"/>
    <property type="molecule type" value="Genomic_DNA"/>
</dbReference>
<reference evidence="2 3" key="1">
    <citation type="submission" date="2012-08" db="EMBL/GenBank/DDBJ databases">
        <authorList>
            <person name="Gan P.H.P."/>
            <person name="Ikeda K."/>
            <person name="Irieda H."/>
            <person name="Narusaka M."/>
            <person name="O'Connell R.J."/>
            <person name="Narusaka Y."/>
            <person name="Takano Y."/>
            <person name="Kubo Y."/>
            <person name="Shirasu K."/>
        </authorList>
    </citation>
    <scope>NUCLEOTIDE SEQUENCE [LARGE SCALE GENOMIC DNA]</scope>
    <source>
        <strain evidence="2 3">Nara gc5</strain>
    </source>
</reference>
<dbReference type="RefSeq" id="XP_066007583.1">
    <property type="nucleotide sequence ID" value="XM_066152829.1"/>
</dbReference>